<accession>A0A399EW47</accession>
<protein>
    <recommendedName>
        <fullName evidence="3">DUF4177 domain-containing protein</fullName>
    </recommendedName>
</protein>
<dbReference type="AlphaFoldDB" id="A0A399EW47"/>
<dbReference type="EMBL" id="QXDL01000031">
    <property type="protein sequence ID" value="RIH87840.1"/>
    <property type="molecule type" value="Genomic_DNA"/>
</dbReference>
<organism evidence="1 2">
    <name type="scientific">Calidithermus terrae</name>
    <dbReference type="NCBI Taxonomy" id="1408545"/>
    <lineage>
        <taxon>Bacteria</taxon>
        <taxon>Thermotogati</taxon>
        <taxon>Deinococcota</taxon>
        <taxon>Deinococci</taxon>
        <taxon>Thermales</taxon>
        <taxon>Thermaceae</taxon>
        <taxon>Calidithermus</taxon>
    </lineage>
</organism>
<dbReference type="RefSeq" id="WP_027893605.1">
    <property type="nucleotide sequence ID" value="NZ_QXDL01000031.1"/>
</dbReference>
<keyword evidence="2" id="KW-1185">Reference proteome</keyword>
<dbReference type="Proteomes" id="UP000265715">
    <property type="component" value="Unassembled WGS sequence"/>
</dbReference>
<gene>
    <name evidence="1" type="ORF">Mterra_01108</name>
</gene>
<evidence type="ECO:0008006" key="3">
    <source>
        <dbReference type="Google" id="ProtNLM"/>
    </source>
</evidence>
<reference evidence="1 2" key="1">
    <citation type="submission" date="2018-08" db="EMBL/GenBank/DDBJ databases">
        <title>Meiothermus terrae DSM 26712 genome sequencing project.</title>
        <authorList>
            <person name="Da Costa M.S."/>
            <person name="Albuquerque L."/>
            <person name="Raposo P."/>
            <person name="Froufe H.J.C."/>
            <person name="Barroso C.S."/>
            <person name="Egas C."/>
        </authorList>
    </citation>
    <scope>NUCLEOTIDE SEQUENCE [LARGE SCALE GENOMIC DNA]</scope>
    <source>
        <strain evidence="1 2">DSM 26712</strain>
    </source>
</reference>
<comment type="caution">
    <text evidence="1">The sequence shown here is derived from an EMBL/GenBank/DDBJ whole genome shotgun (WGS) entry which is preliminary data.</text>
</comment>
<evidence type="ECO:0000313" key="1">
    <source>
        <dbReference type="EMBL" id="RIH87840.1"/>
    </source>
</evidence>
<evidence type="ECO:0000313" key="2">
    <source>
        <dbReference type="Proteomes" id="UP000265715"/>
    </source>
</evidence>
<proteinExistence type="predicted"/>
<name>A0A399EW47_9DEIN</name>
<sequence length="83" mass="9313">MNYEYKAIQLPRDIEVNARNRDTAAADLLSRVLDAEARQGWEFYRIDTVNTVEPPGCFGALGGAQATYRPLNVVIFRKPRGEG</sequence>